<evidence type="ECO:0000313" key="5">
    <source>
        <dbReference type="Proteomes" id="UP000008392"/>
    </source>
</evidence>
<keyword evidence="2" id="KW-0472">Membrane</keyword>
<reference evidence="4 5" key="3">
    <citation type="journal article" date="2008" name="FEMS Microbiol. Ecol.">
        <title>Identification and characterization of genes underlying chitinolysis in Collimonas fungivorans Ter331.</title>
        <authorList>
            <person name="Fritsche K."/>
            <person name="de Boer W."/>
            <person name="Gerards S."/>
            <person name="van den Berg M."/>
            <person name="van Veen J.A."/>
            <person name="Leveau J.H."/>
        </authorList>
    </citation>
    <scope>NUCLEOTIDE SEQUENCE [LARGE SCALE GENOMIC DNA]</scope>
    <source>
        <strain evidence="4 5">Ter331</strain>
    </source>
</reference>
<dbReference type="Pfam" id="PF25973">
    <property type="entry name" value="BSH_CzcB"/>
    <property type="match status" value="1"/>
</dbReference>
<evidence type="ECO:0000256" key="2">
    <source>
        <dbReference type="SAM" id="Phobius"/>
    </source>
</evidence>
<feature type="transmembrane region" description="Helical" evidence="2">
    <location>
        <begin position="24"/>
        <end position="45"/>
    </location>
</feature>
<dbReference type="Gene3D" id="2.40.30.170">
    <property type="match status" value="1"/>
</dbReference>
<dbReference type="HOGENOM" id="CLU_663443_0_0_4"/>
<protein>
    <recommendedName>
        <fullName evidence="3">CzcB-like barrel-sandwich hybrid domain-containing protein</fullName>
    </recommendedName>
</protein>
<dbReference type="SUPFAM" id="SSF111369">
    <property type="entry name" value="HlyD-like secretion proteins"/>
    <property type="match status" value="1"/>
</dbReference>
<dbReference type="EMBL" id="CP002745">
    <property type="protein sequence ID" value="AEK61993.1"/>
    <property type="molecule type" value="Genomic_DNA"/>
</dbReference>
<keyword evidence="5" id="KW-1185">Reference proteome</keyword>
<evidence type="ECO:0000256" key="1">
    <source>
        <dbReference type="ARBA" id="ARBA00009477"/>
    </source>
</evidence>
<dbReference type="RefSeq" id="WP_014006146.1">
    <property type="nucleotide sequence ID" value="NC_015856.1"/>
</dbReference>
<dbReference type="PANTHER" id="PTHR30469">
    <property type="entry name" value="MULTIDRUG RESISTANCE PROTEIN MDTA"/>
    <property type="match status" value="1"/>
</dbReference>
<proteinExistence type="inferred from homology"/>
<dbReference type="InterPro" id="IPR006143">
    <property type="entry name" value="RND_pump_MFP"/>
</dbReference>
<feature type="domain" description="CzcB-like barrel-sandwich hybrid" evidence="3">
    <location>
        <begin position="94"/>
        <end position="213"/>
    </location>
</feature>
<reference evidence="4 5" key="1">
    <citation type="journal article" date="2004" name="Environ. Microbiol.">
        <title>Phylogeny-function analysis of (meta)genomic libraries: screening for expression of ribosomal RNA genes by large-insert library fluorescent in situ hybridization (LIL-FISH).</title>
        <authorList>
            <person name="Leveau J.H."/>
            <person name="Gerards S."/>
            <person name="de Boer W."/>
            <person name="van Veen J.A."/>
        </authorList>
    </citation>
    <scope>NUCLEOTIDE SEQUENCE [LARGE SCALE GENOMIC DNA]</scope>
    <source>
        <strain evidence="4 5">Ter331</strain>
    </source>
</reference>
<evidence type="ECO:0000313" key="4">
    <source>
        <dbReference type="EMBL" id="AEK61993.1"/>
    </source>
</evidence>
<sequence>MNASEPLAVLDKTSAKSSPRRKGLAIAIAVAFVAVAATAGVTMMVKSGKAEAKPVQTTPALTVTLARPAQASWAETLNASGAVAPWQEAIIGSQIGGYQLDQVRVNVGDRVKKGQVLARLNPDLLRAEEAQLVAAYEQAEANAKRAISLQGSGGISDQDVLQSTTLAKTARAQLAFKQLQLRYTDVLAPDDGVISSRSATPGSVVSTGQELFRMILKGRLEWRGEVTAEQLARIASSQQVALALPGGGTASAVVPQTAPSLDSGSRLGLVYADIADGQPVRAGMYANGSIALSPTHALTVPAQTSSFATAILMCSSSRMTAAIRWNGWRWSQDAARAPTSRSSKALRHRTRWWCSAPASLTKAIPCGLPVRMQVPAPRRQPRGANEFRHLVHPQPDPGDPAVRFADYRRHHGFP</sequence>
<dbReference type="InterPro" id="IPR058647">
    <property type="entry name" value="BSH_CzcB-like"/>
</dbReference>
<gene>
    <name evidence="4" type="ordered locus">CFU_2163</name>
</gene>
<dbReference type="eggNOG" id="COG0845">
    <property type="taxonomic scope" value="Bacteria"/>
</dbReference>
<reference evidence="4 5" key="5">
    <citation type="journal article" date="2011" name="ISME J.">
        <title>Dual transcriptional profiling of a bacterial/fungal confrontation: Collimonas fungivorans versus Aspergillus niger.</title>
        <authorList>
            <person name="Mela F."/>
            <person name="Fritsche K."/>
            <person name="de Boer W."/>
            <person name="van Veen J.A."/>
            <person name="de Graaff L.H."/>
            <person name="van den Berg M."/>
            <person name="Leveau J.H."/>
        </authorList>
    </citation>
    <scope>NUCLEOTIDE SEQUENCE [LARGE SCALE GENOMIC DNA]</scope>
    <source>
        <strain evidence="4 5">Ter331</strain>
    </source>
</reference>
<keyword evidence="2" id="KW-0812">Transmembrane</keyword>
<dbReference type="Gene3D" id="2.40.50.100">
    <property type="match status" value="1"/>
</dbReference>
<dbReference type="AlphaFoldDB" id="G0AGY8"/>
<accession>G0AGY8</accession>
<comment type="similarity">
    <text evidence="1">Belongs to the membrane fusion protein (MFP) (TC 8.A.1) family.</text>
</comment>
<dbReference type="NCBIfam" id="TIGR01730">
    <property type="entry name" value="RND_mfp"/>
    <property type="match status" value="1"/>
</dbReference>
<reference evidence="4 5" key="4">
    <citation type="journal article" date="2010" name="Environ. Microbiol.">
        <title>The bacterial genus Collimonas: mycophagy, weathering and other adaptive solutions to life in oligotrophic soil environments.</title>
        <authorList>
            <person name="Leveau J.H."/>
            <person name="Uroz S."/>
            <person name="de Boer W."/>
        </authorList>
    </citation>
    <scope>NUCLEOTIDE SEQUENCE [LARGE SCALE GENOMIC DNA]</scope>
    <source>
        <strain evidence="4 5">Ter331</strain>
    </source>
</reference>
<reference evidence="4 5" key="2">
    <citation type="journal article" date="2006" name="J. Microbiol. Methods">
        <title>Genomic flank-sequencing of plasposon insertion sites for rapid identification of functional genes.</title>
        <authorList>
            <person name="Leveau J.H."/>
            <person name="Gerards S."/>
            <person name="Fritsche K."/>
            <person name="Zondag G."/>
            <person name="van Veen J.A."/>
        </authorList>
    </citation>
    <scope>NUCLEOTIDE SEQUENCE [LARGE SCALE GENOMIC DNA]</scope>
    <source>
        <strain evidence="4 5">Ter331</strain>
    </source>
</reference>
<organism evidence="4 5">
    <name type="scientific">Collimonas fungivorans (strain Ter331)</name>
    <dbReference type="NCBI Taxonomy" id="1005048"/>
    <lineage>
        <taxon>Bacteria</taxon>
        <taxon>Pseudomonadati</taxon>
        <taxon>Pseudomonadota</taxon>
        <taxon>Betaproteobacteria</taxon>
        <taxon>Burkholderiales</taxon>
        <taxon>Oxalobacteraceae</taxon>
        <taxon>Collimonas</taxon>
    </lineage>
</organism>
<dbReference type="GO" id="GO:1990281">
    <property type="term" value="C:efflux pump complex"/>
    <property type="evidence" value="ECO:0007669"/>
    <property type="project" value="TreeGrafter"/>
</dbReference>
<name>G0AGY8_COLFT</name>
<dbReference type="Gene3D" id="1.10.287.470">
    <property type="entry name" value="Helix hairpin bin"/>
    <property type="match status" value="1"/>
</dbReference>
<reference evidence="5" key="6">
    <citation type="submission" date="2011-05" db="EMBL/GenBank/DDBJ databases">
        <title>Complete sequence of Collimonas fungivorans Ter331.</title>
        <authorList>
            <person name="Leveau J.H."/>
        </authorList>
    </citation>
    <scope>NUCLEOTIDE SEQUENCE [LARGE SCALE GENOMIC DNA]</scope>
    <source>
        <strain evidence="5">Ter331</strain>
    </source>
</reference>
<keyword evidence="2" id="KW-1133">Transmembrane helix</keyword>
<dbReference type="PANTHER" id="PTHR30469:SF15">
    <property type="entry name" value="HLYD FAMILY OF SECRETION PROTEINS"/>
    <property type="match status" value="1"/>
</dbReference>
<dbReference type="Proteomes" id="UP000008392">
    <property type="component" value="Chromosome"/>
</dbReference>
<dbReference type="GO" id="GO:0015562">
    <property type="term" value="F:efflux transmembrane transporter activity"/>
    <property type="evidence" value="ECO:0007669"/>
    <property type="project" value="TreeGrafter"/>
</dbReference>
<evidence type="ECO:0000259" key="3">
    <source>
        <dbReference type="Pfam" id="PF25973"/>
    </source>
</evidence>
<dbReference type="KEGG" id="cfu:CFU_2163"/>
<dbReference type="STRING" id="1005048.CFU_2163"/>